<name>A0ABU4VPH4_9ACTN</name>
<evidence type="ECO:0000313" key="2">
    <source>
        <dbReference type="Proteomes" id="UP001277761"/>
    </source>
</evidence>
<proteinExistence type="predicted"/>
<comment type="caution">
    <text evidence="1">The sequence shown here is derived from an EMBL/GenBank/DDBJ whole genome shotgun (WGS) entry which is preliminary data.</text>
</comment>
<evidence type="ECO:0000313" key="1">
    <source>
        <dbReference type="EMBL" id="MDX8153760.1"/>
    </source>
</evidence>
<reference evidence="1 2" key="1">
    <citation type="submission" date="2023-11" db="EMBL/GenBank/DDBJ databases">
        <authorList>
            <person name="Xu M."/>
            <person name="Jiang T."/>
        </authorList>
    </citation>
    <scope>NUCLEOTIDE SEQUENCE [LARGE SCALE GENOMIC DNA]</scope>
    <source>
        <strain evidence="1 2">SD</strain>
    </source>
</reference>
<organism evidence="1 2">
    <name type="scientific">Patulibacter brassicae</name>
    <dbReference type="NCBI Taxonomy" id="1705717"/>
    <lineage>
        <taxon>Bacteria</taxon>
        <taxon>Bacillati</taxon>
        <taxon>Actinomycetota</taxon>
        <taxon>Thermoleophilia</taxon>
        <taxon>Solirubrobacterales</taxon>
        <taxon>Patulibacteraceae</taxon>
        <taxon>Patulibacter</taxon>
    </lineage>
</organism>
<gene>
    <name evidence="1" type="ORF">SK069_19340</name>
</gene>
<accession>A0ABU4VPH4</accession>
<sequence length="86" mass="9504">MPQGIVGYTIERAEIRRWAAARDARPIRRAGRDGPPVAFALGDAASGDGLAWDAFFALMDEHELALVYRDEDAEGHLSTEFSFVPR</sequence>
<protein>
    <submittedName>
        <fullName evidence="1">Uncharacterized protein</fullName>
    </submittedName>
</protein>
<keyword evidence="2" id="KW-1185">Reference proteome</keyword>
<dbReference type="EMBL" id="JAXAVX010000020">
    <property type="protein sequence ID" value="MDX8153760.1"/>
    <property type="molecule type" value="Genomic_DNA"/>
</dbReference>
<dbReference type="RefSeq" id="WP_319955909.1">
    <property type="nucleotide sequence ID" value="NZ_JAXAVX010000020.1"/>
</dbReference>
<dbReference type="Proteomes" id="UP001277761">
    <property type="component" value="Unassembled WGS sequence"/>
</dbReference>